<dbReference type="HOGENOM" id="CLU_000445_114_21_0"/>
<keyword evidence="9" id="KW-0808">Transferase</keyword>
<feature type="domain" description="Histidine kinase" evidence="7">
    <location>
        <begin position="903"/>
        <end position="1127"/>
    </location>
</feature>
<keyword evidence="6" id="KW-0812">Transmembrane</keyword>
<dbReference type="InterPro" id="IPR036890">
    <property type="entry name" value="HATPase_C_sf"/>
</dbReference>
<dbReference type="Proteomes" id="UP000000517">
    <property type="component" value="Chromosome"/>
</dbReference>
<dbReference type="Pfam" id="PF00512">
    <property type="entry name" value="HisKA"/>
    <property type="match status" value="1"/>
</dbReference>
<dbReference type="PROSITE" id="PS50109">
    <property type="entry name" value="HIS_KIN"/>
    <property type="match status" value="1"/>
</dbReference>
<dbReference type="SUPFAM" id="SSF47384">
    <property type="entry name" value="Homodimeric domain of signal transducing histidine kinase"/>
    <property type="match status" value="1"/>
</dbReference>
<dbReference type="eggNOG" id="COG0745">
    <property type="taxonomic scope" value="Bacteria"/>
</dbReference>
<evidence type="ECO:0000256" key="5">
    <source>
        <dbReference type="PROSITE-ProRule" id="PRU00169"/>
    </source>
</evidence>
<accession>D9S7H9</accession>
<evidence type="ECO:0000259" key="7">
    <source>
        <dbReference type="PROSITE" id="PS50109"/>
    </source>
</evidence>
<dbReference type="SMART" id="SM00387">
    <property type="entry name" value="HATPase_c"/>
    <property type="match status" value="1"/>
</dbReference>
<dbReference type="PROSITE" id="PS50110">
    <property type="entry name" value="RESPONSE_REGULATORY"/>
    <property type="match status" value="2"/>
</dbReference>
<dbReference type="InterPro" id="IPR036097">
    <property type="entry name" value="HisK_dim/P_sf"/>
</dbReference>
<keyword evidence="3 5" id="KW-0597">Phosphoprotein</keyword>
<dbReference type="SMART" id="SM00388">
    <property type="entry name" value="HisKA"/>
    <property type="match status" value="1"/>
</dbReference>
<dbReference type="Gene3D" id="3.30.565.10">
    <property type="entry name" value="Histidine kinase-like ATPase, C-terminal domain"/>
    <property type="match status" value="1"/>
</dbReference>
<feature type="modified residue" description="4-aspartylphosphate" evidence="5">
    <location>
        <position position="1336"/>
    </location>
</feature>
<dbReference type="Pfam" id="PF02518">
    <property type="entry name" value="HATPase_c"/>
    <property type="match status" value="1"/>
</dbReference>
<dbReference type="PANTHER" id="PTHR45339:SF1">
    <property type="entry name" value="HYBRID SIGNAL TRANSDUCTION HISTIDINE KINASE J"/>
    <property type="match status" value="1"/>
</dbReference>
<keyword evidence="6" id="KW-0472">Membrane</keyword>
<dbReference type="InterPro" id="IPR011006">
    <property type="entry name" value="CheY-like_superfamily"/>
</dbReference>
<feature type="domain" description="Response regulatory" evidence="8">
    <location>
        <begin position="1284"/>
        <end position="1405"/>
    </location>
</feature>
<dbReference type="SUPFAM" id="SSF52172">
    <property type="entry name" value="CheY-like"/>
    <property type="match status" value="2"/>
</dbReference>
<feature type="domain" description="Response regulatory" evidence="8">
    <location>
        <begin position="1144"/>
        <end position="1264"/>
    </location>
</feature>
<proteinExistence type="predicted"/>
<dbReference type="CDD" id="cd00082">
    <property type="entry name" value="HisKA"/>
    <property type="match status" value="1"/>
</dbReference>
<evidence type="ECO:0000259" key="8">
    <source>
        <dbReference type="PROSITE" id="PS50110"/>
    </source>
</evidence>
<dbReference type="KEGG" id="fsc:FSU_2943"/>
<dbReference type="PRINTS" id="PR00344">
    <property type="entry name" value="BCTRLSENSOR"/>
</dbReference>
<name>D9S7H9_FIBSS</name>
<dbReference type="PATRIC" id="fig|59374.8.peg.2817"/>
<dbReference type="GO" id="GO:0000155">
    <property type="term" value="F:phosphorelay sensor kinase activity"/>
    <property type="evidence" value="ECO:0007669"/>
    <property type="project" value="InterPro"/>
</dbReference>
<feature type="transmembrane region" description="Helical" evidence="6">
    <location>
        <begin position="17"/>
        <end position="38"/>
    </location>
</feature>
<dbReference type="InterPro" id="IPR005467">
    <property type="entry name" value="His_kinase_dom"/>
</dbReference>
<dbReference type="PANTHER" id="PTHR45339">
    <property type="entry name" value="HYBRID SIGNAL TRANSDUCTION HISTIDINE KINASE J"/>
    <property type="match status" value="1"/>
</dbReference>
<dbReference type="eggNOG" id="COG2205">
    <property type="taxonomic scope" value="Bacteria"/>
</dbReference>
<keyword evidence="9" id="KW-0418">Kinase</keyword>
<feature type="transmembrane region" description="Helical" evidence="6">
    <location>
        <begin position="291"/>
        <end position="312"/>
    </location>
</feature>
<gene>
    <name evidence="9" type="ordered locus">FSU_2943</name>
</gene>
<dbReference type="InterPro" id="IPR003594">
    <property type="entry name" value="HATPase_dom"/>
</dbReference>
<dbReference type="InterPro" id="IPR004358">
    <property type="entry name" value="Sig_transdc_His_kin-like_C"/>
</dbReference>
<evidence type="ECO:0000256" key="6">
    <source>
        <dbReference type="SAM" id="Phobius"/>
    </source>
</evidence>
<dbReference type="STRING" id="59374.FSU_2943"/>
<dbReference type="Pfam" id="PF00072">
    <property type="entry name" value="Response_reg"/>
    <property type="match status" value="2"/>
</dbReference>
<dbReference type="SMART" id="SM00448">
    <property type="entry name" value="REC"/>
    <property type="match status" value="2"/>
</dbReference>
<sequence length="1405" mass="159081">MKTYKKLMNNNFFKRNLIVSLILVAFLFIVTNVSFLYINRQAVDDSWDSLDEVAYASEAKMGFLGRSLLSALSNISTVVGMEENLLSENMIRLIRGSRIGPLVSAVRLYLPDGHIIADHAVVFDSSYIENYQKIVSPKPYISKVARDVVHSENIVFEQMVPVRRRGQVVAMLSAVSEIKPLYGYVATNAFKGKASLIVVDRRDGSFVVEKTGKWKNFNEFVRTIKSKKGYSVDEWAATVMKGESAHLAYEETSSDDAKLLVALPLFGGCWTQLLYVNENIAFARVDKIRKFYIGISAIELLVILLYLLRMVWNARRMAEAESNEYSEIADALSGTYECIFYVNVLDDTFDTFHSDRLMDKLHEDVHGKDFFFESISSLRHNLYEDDLEVVMHFMEKGSFLKRLEENPSASVEYRLVIDGNPQFYRMKAIKSSKDENHVIVAVENIDSEVNKAIAQRQEMDRNNRVIESLASDFDFVNYVTLGEDSSSDFVVTYRASSVLLKAIPGWSSEKSFSKRMNLLLKYLVCDSDKNQFQKQTSRDRLVSTLKNESVIHVNFKIKLEGKEVCYQMKVIADKDEIGNLKGIVFGLHSVDEEIKKQMEIQSNLKQNLEIIDILSEDYSSLFYFNLVDNTSGVLAVREDIRGALKDRFATCDRLEDVFKAFVLDMAHPDDREKLIGLASREVVAEQLLHQKRLNIVFRHLYGSEYKFTRLVFAKAEPIDVPPKLIAVGFVEVDAQYRAETEHQENIERIMSLSDQYEVVFDVNIDTGLFSVSLTGGKFKDVVNEETGEGVDFFKDREKDVRKIVYKDDVDSVLSSLNRDTVIARLQHDNSFFQDYRRVTSEGLKWYRMKVTKMGDWSKSRRVLVGLFNNDVVYRKEMAQQAALEQALEMAKSASRAKTMFLNNMSHDIRTPMNAIIGYTELATIHIGNKEQVRNFLGKIELSSNHLLSLINDVLDMSRIESGKLNLNEKLEHLPEIIHTLKDIVQADINAKNLQFFANSVGIRNEDVVCDRLRLNQVLLNVISNAIKYTPAGGSIWFSVEQKESDEDGYGVYEFRIKDSGIGMSEDFLPKIYDAFTRVNSSTVSGIQGTGLGMAITKNIVDMMDGSIDIKSKVDEGTDVVLNFKFALAGAEHELERVKELEGKRILVVDDDVDCAKSIPQIFKELGVEAECCYSGADALERVKAAKAEGHMYDAFLVDWRMPNMDGMKTTSMLRELLGNDILVIVMSAYEWSDIEDKATEVGIHNFVSKPVFPSDARDTLMRSFGLLQAETPVSDKKISFNGKKVLLVDDNELNREIAQEILEDCGILVTTACDGEKAVEYMKNVQPGDCDLVLMDVQMPIMDGYEATRVIRKLDNKVAAEIPIIAMTANAFADDQQAALDAGMNEHVAKPVNVNKLKEVLSRFL</sequence>
<feature type="modified residue" description="4-aspartylphosphate" evidence="5">
    <location>
        <position position="1198"/>
    </location>
</feature>
<evidence type="ECO:0000256" key="4">
    <source>
        <dbReference type="ARBA" id="ARBA00023012"/>
    </source>
</evidence>
<dbReference type="Gene3D" id="1.10.287.130">
    <property type="match status" value="1"/>
</dbReference>
<evidence type="ECO:0000313" key="10">
    <source>
        <dbReference type="Proteomes" id="UP000000517"/>
    </source>
</evidence>
<evidence type="ECO:0000256" key="2">
    <source>
        <dbReference type="ARBA" id="ARBA00012438"/>
    </source>
</evidence>
<dbReference type="Gene3D" id="3.40.50.2300">
    <property type="match status" value="2"/>
</dbReference>
<keyword evidence="4" id="KW-0902">Two-component regulatory system</keyword>
<dbReference type="EC" id="2.7.13.3" evidence="2"/>
<keyword evidence="6" id="KW-1133">Transmembrane helix</keyword>
<comment type="catalytic activity">
    <reaction evidence="1">
        <text>ATP + protein L-histidine = ADP + protein N-phospho-L-histidine.</text>
        <dbReference type="EC" id="2.7.13.3"/>
    </reaction>
</comment>
<dbReference type="eggNOG" id="COG0784">
    <property type="taxonomic scope" value="Bacteria"/>
</dbReference>
<evidence type="ECO:0000256" key="1">
    <source>
        <dbReference type="ARBA" id="ARBA00000085"/>
    </source>
</evidence>
<evidence type="ECO:0000313" key="9">
    <source>
        <dbReference type="EMBL" id="ADL24737.1"/>
    </source>
</evidence>
<dbReference type="CDD" id="cd17546">
    <property type="entry name" value="REC_hyHK_CKI1_RcsC-like"/>
    <property type="match status" value="2"/>
</dbReference>
<protein>
    <recommendedName>
        <fullName evidence="2">histidine kinase</fullName>
        <ecNumber evidence="2">2.7.13.3</ecNumber>
    </recommendedName>
</protein>
<dbReference type="InterPro" id="IPR003661">
    <property type="entry name" value="HisK_dim/P_dom"/>
</dbReference>
<dbReference type="InterPro" id="IPR001789">
    <property type="entry name" value="Sig_transdc_resp-reg_receiver"/>
</dbReference>
<dbReference type="EMBL" id="CP002158">
    <property type="protein sequence ID" value="ADL24737.1"/>
    <property type="molecule type" value="Genomic_DNA"/>
</dbReference>
<reference evidence="10" key="1">
    <citation type="submission" date="2010-08" db="EMBL/GenBank/DDBJ databases">
        <title>Complete sequence of Fibrobacter succinogenes subsp. succinogenes S85.</title>
        <authorList>
            <person name="Durkin A.S."/>
            <person name="Nelson K.E."/>
            <person name="Morrison M."/>
            <person name="Forsberg C.W."/>
            <person name="Wilson D.B."/>
            <person name="Russell J.B."/>
            <person name="Cann I.K.O."/>
            <person name="Mackie R.I."/>
            <person name="White B.A."/>
        </authorList>
    </citation>
    <scope>NUCLEOTIDE SEQUENCE [LARGE SCALE GENOMIC DNA]</scope>
    <source>
        <strain evidence="10">ATCC 19169 / S85</strain>
    </source>
</reference>
<dbReference type="SUPFAM" id="SSF55874">
    <property type="entry name" value="ATPase domain of HSP90 chaperone/DNA topoisomerase II/histidine kinase"/>
    <property type="match status" value="1"/>
</dbReference>
<organism evidence="9 10">
    <name type="scientific">Fibrobacter succinogenes (strain ATCC 19169 / S85)</name>
    <dbReference type="NCBI Taxonomy" id="59374"/>
    <lineage>
        <taxon>Bacteria</taxon>
        <taxon>Pseudomonadati</taxon>
        <taxon>Fibrobacterota</taxon>
        <taxon>Fibrobacteria</taxon>
        <taxon>Fibrobacterales</taxon>
        <taxon>Fibrobacteraceae</taxon>
        <taxon>Fibrobacter</taxon>
    </lineage>
</organism>
<evidence type="ECO:0000256" key="3">
    <source>
        <dbReference type="ARBA" id="ARBA00022553"/>
    </source>
</evidence>